<dbReference type="PANTHER" id="PTHR46300">
    <property type="entry name" value="P450, PUTATIVE (EUROFUNG)-RELATED-RELATED"/>
    <property type="match status" value="1"/>
</dbReference>
<evidence type="ECO:0000313" key="11">
    <source>
        <dbReference type="Proteomes" id="UP000582016"/>
    </source>
</evidence>
<sequence>MSFSAGVYLLIPVLILGLWRLSKIGCRPAGYPPGPPTLPIIGNLHQIPNRKRHIQFQRWAKEYGPIYSLILGTKVMIVINSDQAVKGLVDKRGGIYSSRPESYIGQDVLSGGLRILFMPDNEVWKMARKLVHRILGVTAARSYIPYQDLESKSMLFDFLKSPDDFVDHLRRYTASLTTQITFGSRTTSIQDERFKEAFDIFDRSSEMIGSRTAALLDLIPALRRIPDFFMPIKKEGREIHKRELSLFRGFYLAAKKGLEDGSAKPCVCVDLVKLQKEEGFSDTFTSYLSGSLLQAGSETTASILIGFVQAMVIFPNVAKTAQGELDRVCGDRLPNMDDMPDLPYIHACMKESLRWMPGFMLGIPHATAQHDNYLGYYIPKGATVIINVWGIHNDPKRHPSPRQFNPMRYINDQQTSIEAANNPDPTKRDHYVFGAGRRRCQGMHIADRSLFLAISRLLWAFNFDRVVSSETGKAIIPDAEDVTEGIMSIPSPFPIRIAPRSTKRAEAVATAWSQAADLLDEHGQWKSVPEDLLWTISDVLVPYRPFSQLKMMTPRFIFSFMLLATLAVSSPLSVPSYFQSDHLTRREVPVFQIQQELGALLSENSLILLPSNPLWLNTTKRWNTMAPPDIKVVVQPANEVDIPKIVSACYTAINFLVVNRGHGLTKSLGAFKGMQIDMKQLRSMDIARDGKSAWFQGGSYAYEVIPFLWDRGYVASTGSNQCVGLTGPALGGGHGRYEGLYGLAGDNIIEMKVVLADGSNITVSDKSNKDLFWAMRGAGHNFGIVTNLRIRIYPAKIKTWHYHNYYWGQDKLERVFKELNKLQDDGKTPPLLGVVFGQIYIDPSIRRDEAILWFTFAYAGPASEAERILRPFNAIDAIKDEMGDVPYPEIPVRQNTDLSNCISARFSLASVMSQTWNITTERQLYNHFMRNVALYPDLAVTARLYYEGYAHQGVQAVDSASTAYPHRDEYHIAYIPSYSQSPSHTDSAVSFFATVVPEGSNLLGPAEKWAREARDMWYAGAPTRKPATYINYASGNKYESLKSIYGYESWRLARLRKLKAKYDPNNRFRFYVPVLSD</sequence>
<dbReference type="OrthoDB" id="1055148at2759"/>
<evidence type="ECO:0000256" key="5">
    <source>
        <dbReference type="ARBA" id="ARBA00023004"/>
    </source>
</evidence>
<feature type="signal peptide" evidence="8">
    <location>
        <begin position="1"/>
        <end position="26"/>
    </location>
</feature>
<protein>
    <submittedName>
        <fullName evidence="10">Cytochrome p450</fullName>
    </submittedName>
</protein>
<dbReference type="GO" id="GO:0020037">
    <property type="term" value="F:heme binding"/>
    <property type="evidence" value="ECO:0007669"/>
    <property type="project" value="InterPro"/>
</dbReference>
<dbReference type="Pfam" id="PF08031">
    <property type="entry name" value="BBE"/>
    <property type="match status" value="1"/>
</dbReference>
<gene>
    <name evidence="10" type="ORF">FPHYL_11089</name>
</gene>
<dbReference type="Pfam" id="PF00067">
    <property type="entry name" value="p450"/>
    <property type="match status" value="1"/>
</dbReference>
<dbReference type="Proteomes" id="UP000582016">
    <property type="component" value="Unassembled WGS sequence"/>
</dbReference>
<dbReference type="Gene3D" id="3.40.462.20">
    <property type="match status" value="1"/>
</dbReference>
<keyword evidence="3 7" id="KW-0479">Metal-binding</keyword>
<dbReference type="InterPro" id="IPR002401">
    <property type="entry name" value="Cyt_P450_E_grp-I"/>
</dbReference>
<evidence type="ECO:0000256" key="6">
    <source>
        <dbReference type="ARBA" id="ARBA00023033"/>
    </source>
</evidence>
<dbReference type="CDD" id="cd11065">
    <property type="entry name" value="CYP64-like"/>
    <property type="match status" value="1"/>
</dbReference>
<keyword evidence="7" id="KW-0349">Heme</keyword>
<dbReference type="InterPro" id="IPR036318">
    <property type="entry name" value="FAD-bd_PCMH-like_sf"/>
</dbReference>
<dbReference type="PRINTS" id="PR00463">
    <property type="entry name" value="EP450I"/>
</dbReference>
<proteinExistence type="inferred from homology"/>
<dbReference type="InterPro" id="IPR016169">
    <property type="entry name" value="FAD-bd_PCMH_sub2"/>
</dbReference>
<evidence type="ECO:0000256" key="7">
    <source>
        <dbReference type="PIRSR" id="PIRSR602401-1"/>
    </source>
</evidence>
<dbReference type="EMBL" id="JAAOAQ010000502">
    <property type="protein sequence ID" value="KAF5544153.1"/>
    <property type="molecule type" value="Genomic_DNA"/>
</dbReference>
<dbReference type="PANTHER" id="PTHR46300:SF2">
    <property type="entry name" value="CYTOCHROME P450 MONOOXYGENASE ALNH-RELATED"/>
    <property type="match status" value="1"/>
</dbReference>
<keyword evidence="5 7" id="KW-0408">Iron</keyword>
<dbReference type="InterPro" id="IPR016166">
    <property type="entry name" value="FAD-bd_PCMH"/>
</dbReference>
<comment type="similarity">
    <text evidence="2">Belongs to the cytochrome P450 family.</text>
</comment>
<dbReference type="GO" id="GO:0005506">
    <property type="term" value="F:iron ion binding"/>
    <property type="evidence" value="ECO:0007669"/>
    <property type="project" value="InterPro"/>
</dbReference>
<evidence type="ECO:0000256" key="4">
    <source>
        <dbReference type="ARBA" id="ARBA00023002"/>
    </source>
</evidence>
<dbReference type="SUPFAM" id="SSF48264">
    <property type="entry name" value="Cytochrome P450"/>
    <property type="match status" value="1"/>
</dbReference>
<keyword evidence="4" id="KW-0560">Oxidoreductase</keyword>
<evidence type="ECO:0000256" key="8">
    <source>
        <dbReference type="SAM" id="SignalP"/>
    </source>
</evidence>
<dbReference type="GO" id="GO:0071949">
    <property type="term" value="F:FAD binding"/>
    <property type="evidence" value="ECO:0007669"/>
    <property type="project" value="InterPro"/>
</dbReference>
<feature type="binding site" description="axial binding residue" evidence="7">
    <location>
        <position position="440"/>
    </location>
    <ligand>
        <name>heme</name>
        <dbReference type="ChEBI" id="CHEBI:30413"/>
    </ligand>
    <ligandPart>
        <name>Fe</name>
        <dbReference type="ChEBI" id="CHEBI:18248"/>
    </ligandPart>
</feature>
<evidence type="ECO:0000256" key="1">
    <source>
        <dbReference type="ARBA" id="ARBA00005466"/>
    </source>
</evidence>
<dbReference type="InterPro" id="IPR012951">
    <property type="entry name" value="BBE"/>
</dbReference>
<evidence type="ECO:0000256" key="3">
    <source>
        <dbReference type="ARBA" id="ARBA00022723"/>
    </source>
</evidence>
<feature type="chain" id="PRO_5034064366" evidence="8">
    <location>
        <begin position="27"/>
        <end position="1077"/>
    </location>
</feature>
<dbReference type="GO" id="GO:0004497">
    <property type="term" value="F:monooxygenase activity"/>
    <property type="evidence" value="ECO:0007669"/>
    <property type="project" value="UniProtKB-KW"/>
</dbReference>
<evidence type="ECO:0000256" key="2">
    <source>
        <dbReference type="ARBA" id="ARBA00010617"/>
    </source>
</evidence>
<accession>A0A8H5IVM5</accession>
<dbReference type="GO" id="GO:0016705">
    <property type="term" value="F:oxidoreductase activity, acting on paired donors, with incorporation or reduction of molecular oxygen"/>
    <property type="evidence" value="ECO:0007669"/>
    <property type="project" value="InterPro"/>
</dbReference>
<dbReference type="Gene3D" id="3.30.465.10">
    <property type="match status" value="1"/>
</dbReference>
<comment type="similarity">
    <text evidence="1">Belongs to the oxygen-dependent FAD-linked oxidoreductase family.</text>
</comment>
<dbReference type="Gene3D" id="1.10.630.10">
    <property type="entry name" value="Cytochrome P450"/>
    <property type="match status" value="1"/>
</dbReference>
<evidence type="ECO:0000259" key="9">
    <source>
        <dbReference type="PROSITE" id="PS51387"/>
    </source>
</evidence>
<comment type="cofactor">
    <cofactor evidence="7">
        <name>heme</name>
        <dbReference type="ChEBI" id="CHEBI:30413"/>
    </cofactor>
</comment>
<feature type="domain" description="FAD-binding PCMH-type" evidence="9">
    <location>
        <begin position="625"/>
        <end position="795"/>
    </location>
</feature>
<keyword evidence="8" id="KW-0732">Signal</keyword>
<evidence type="ECO:0000313" key="10">
    <source>
        <dbReference type="EMBL" id="KAF5544153.1"/>
    </source>
</evidence>
<dbReference type="Pfam" id="PF01565">
    <property type="entry name" value="FAD_binding_4"/>
    <property type="match status" value="1"/>
</dbReference>
<dbReference type="SUPFAM" id="SSF56176">
    <property type="entry name" value="FAD-binding/transporter-associated domain-like"/>
    <property type="match status" value="1"/>
</dbReference>
<dbReference type="InterPro" id="IPR050364">
    <property type="entry name" value="Cytochrome_P450_fung"/>
</dbReference>
<reference evidence="10 11" key="1">
    <citation type="submission" date="2020-05" db="EMBL/GenBank/DDBJ databases">
        <title>Identification and distribution of gene clusters putatively required for synthesis of sphingolipid metabolism inhibitors in phylogenetically diverse species of the filamentous fungus Fusarium.</title>
        <authorList>
            <person name="Kim H.-S."/>
            <person name="Busman M."/>
            <person name="Brown D.W."/>
            <person name="Divon H."/>
            <person name="Uhlig S."/>
            <person name="Proctor R.H."/>
        </authorList>
    </citation>
    <scope>NUCLEOTIDE SEQUENCE [LARGE SCALE GENOMIC DNA]</scope>
    <source>
        <strain evidence="10 11">NRRL 13617</strain>
    </source>
</reference>
<dbReference type="InterPro" id="IPR006094">
    <property type="entry name" value="Oxid_FAD_bind_N"/>
</dbReference>
<dbReference type="InterPro" id="IPR001128">
    <property type="entry name" value="Cyt_P450"/>
</dbReference>
<keyword evidence="11" id="KW-1185">Reference proteome</keyword>
<organism evidence="10 11">
    <name type="scientific">Fusarium phyllophilum</name>
    <dbReference type="NCBI Taxonomy" id="47803"/>
    <lineage>
        <taxon>Eukaryota</taxon>
        <taxon>Fungi</taxon>
        <taxon>Dikarya</taxon>
        <taxon>Ascomycota</taxon>
        <taxon>Pezizomycotina</taxon>
        <taxon>Sordariomycetes</taxon>
        <taxon>Hypocreomycetidae</taxon>
        <taxon>Hypocreales</taxon>
        <taxon>Nectriaceae</taxon>
        <taxon>Fusarium</taxon>
        <taxon>Fusarium fujikuroi species complex</taxon>
    </lineage>
</organism>
<dbReference type="AlphaFoldDB" id="A0A8H5IVM5"/>
<name>A0A8H5IVM5_9HYPO</name>
<comment type="caution">
    <text evidence="10">The sequence shown here is derived from an EMBL/GenBank/DDBJ whole genome shotgun (WGS) entry which is preliminary data.</text>
</comment>
<dbReference type="PROSITE" id="PS51387">
    <property type="entry name" value="FAD_PCMH"/>
    <property type="match status" value="1"/>
</dbReference>
<keyword evidence="6" id="KW-0503">Monooxygenase</keyword>
<dbReference type="InterPro" id="IPR036396">
    <property type="entry name" value="Cyt_P450_sf"/>
</dbReference>